<comment type="similarity">
    <text evidence="3">Belongs to the AB hydrolase superfamily. Lipase family.</text>
</comment>
<evidence type="ECO:0000313" key="26">
    <source>
        <dbReference type="RefSeq" id="XP_032823083.1"/>
    </source>
</evidence>
<evidence type="ECO:0000256" key="16">
    <source>
        <dbReference type="ARBA" id="ARBA00026104"/>
    </source>
</evidence>
<keyword evidence="9" id="KW-0106">Calcium</keyword>
<evidence type="ECO:0000256" key="19">
    <source>
        <dbReference type="ARBA" id="ARBA00056838"/>
    </source>
</evidence>
<feature type="domain" description="Fungal lipase-type" evidence="24">
    <location>
        <begin position="375"/>
        <end position="507"/>
    </location>
</feature>
<comment type="cofactor">
    <cofactor evidence="1">
        <name>Ca(2+)</name>
        <dbReference type="ChEBI" id="CHEBI:29108"/>
    </cofactor>
</comment>
<dbReference type="EC" id="3.1.1.116" evidence="16"/>
<keyword evidence="11 23" id="KW-1133">Transmembrane helix</keyword>
<evidence type="ECO:0000259" key="24">
    <source>
        <dbReference type="Pfam" id="PF01764"/>
    </source>
</evidence>
<dbReference type="KEGG" id="pmrn:116949645"/>
<evidence type="ECO:0000256" key="20">
    <source>
        <dbReference type="ARBA" id="ARBA00069149"/>
    </source>
</evidence>
<comment type="catalytic activity">
    <reaction evidence="17">
        <text>1,2,3-(4Z,7Z,10Z,13Z,16Z,19Z-docosahexaenoyl)-glycerol + H2O = 1,2-di-(4Z,7Z,10Z,13Z,16Z,19Z-docosahexaenoyl)-glycerol + (4Z,7Z,10Z,13Z,16Z,19Z)-docosahexaenoate + H(+)</text>
        <dbReference type="Rhea" id="RHEA:63436"/>
        <dbReference type="ChEBI" id="CHEBI:15377"/>
        <dbReference type="ChEBI" id="CHEBI:15378"/>
        <dbReference type="ChEBI" id="CHEBI:77016"/>
        <dbReference type="ChEBI" id="CHEBI:147311"/>
        <dbReference type="ChEBI" id="CHEBI:228170"/>
    </reaction>
</comment>
<keyword evidence="12" id="KW-0443">Lipid metabolism</keyword>
<dbReference type="GO" id="GO:0019369">
    <property type="term" value="P:arachidonate metabolic process"/>
    <property type="evidence" value="ECO:0007669"/>
    <property type="project" value="TreeGrafter"/>
</dbReference>
<evidence type="ECO:0000256" key="9">
    <source>
        <dbReference type="ARBA" id="ARBA00022837"/>
    </source>
</evidence>
<evidence type="ECO:0000256" key="2">
    <source>
        <dbReference type="ARBA" id="ARBA00004651"/>
    </source>
</evidence>
<dbReference type="GO" id="GO:0005737">
    <property type="term" value="C:cytoplasm"/>
    <property type="evidence" value="ECO:0007669"/>
    <property type="project" value="TreeGrafter"/>
</dbReference>
<dbReference type="RefSeq" id="XP_032823083.1">
    <property type="nucleotide sequence ID" value="XM_032967192.1"/>
</dbReference>
<evidence type="ECO:0000313" key="25">
    <source>
        <dbReference type="Proteomes" id="UP001318040"/>
    </source>
</evidence>
<dbReference type="AlphaFoldDB" id="A0AAJ7TUS1"/>
<keyword evidence="13 23" id="KW-0472">Membrane</keyword>
<dbReference type="InterPro" id="IPR029058">
    <property type="entry name" value="AB_hydrolase_fold"/>
</dbReference>
<feature type="transmembrane region" description="Helical" evidence="23">
    <location>
        <begin position="60"/>
        <end position="79"/>
    </location>
</feature>
<evidence type="ECO:0000256" key="3">
    <source>
        <dbReference type="ARBA" id="ARBA00010701"/>
    </source>
</evidence>
<keyword evidence="8" id="KW-0378">Hydrolase</keyword>
<evidence type="ECO:0000256" key="1">
    <source>
        <dbReference type="ARBA" id="ARBA00001913"/>
    </source>
</evidence>
<name>A0AAJ7TUS1_PETMA</name>
<dbReference type="GO" id="GO:0004806">
    <property type="term" value="F:triacylglycerol lipase activity"/>
    <property type="evidence" value="ECO:0007669"/>
    <property type="project" value="UniProtKB-EC"/>
</dbReference>
<sequence>MPGLRVFGRRWGVASDDLVFPGSFEFFVRAIWWIVMLVLYTGQRTELSHCEGGATLSTFLLGNIIILLAVLLVLACVVYTSMQGTISLPYKRRRMPSLVYARTLLYAPELVWTVLGSTWSVRLRSVADCGDEALTAMKGAVATSWIIMLATLVTVALAFDPLGGHSEASGGGDGGGADSMRLLCAARGTARRVWETRVRLLCCWLGDEEHGGAFSEIARVLSDFFLDTDLVASDIAAGLSLLHQQQDRHGPREVITEGPLSLIAHPQESLSVELDSAAHYAKFAWAAYGWPMYVLQNPLSGLSVFFENCSCRRGGQQSAEYSLVGGGDGGDGRNIATVLRVTGLCRSDLIHVSFHNAVYQIPFFVALDHDMQAVVVSVRGTLSLRDVLTDLSADCESMQVDGLQQDCYAHKGMIQAATFIHQRLVNDGILNEAFQHAQDYHLVVTGHSMGGGVAVLLSILLRCAYPRLRCYAFSPPGGLLSQTLAHYTREFVLSVVVGKDVVARLSLSNMEDLKQSIIQIISASNRPKYQILLLGCCYEVCGVSSGTADEESEVQRTRLLQPLLSTGDLSEDQQPMVCTAWVPPPDFTLSLAPSSGTDLADGPPASVSLAGEASFIAQQQQLFLPGRILHLVDDDEERGASTGWSCVGGARRFHACWEDPSAFRTLLISPRMFTDHTPHAIAHALRQLTRPAPDHRPATPSGIA</sequence>
<evidence type="ECO:0000256" key="10">
    <source>
        <dbReference type="ARBA" id="ARBA00022963"/>
    </source>
</evidence>
<gene>
    <name evidence="26" type="primary">LOC116949645</name>
</gene>
<dbReference type="FunFam" id="3.40.50.1820:FF:000064">
    <property type="entry name" value="Sn1-specific diacylglycerol lipase beta"/>
    <property type="match status" value="1"/>
</dbReference>
<comment type="catalytic activity">
    <reaction evidence="15">
        <text>a 1,2-diacyl-sn-glycerol + H2O = a 2-acylglycerol + a fatty acid + H(+)</text>
        <dbReference type="Rhea" id="RHEA:33275"/>
        <dbReference type="ChEBI" id="CHEBI:15377"/>
        <dbReference type="ChEBI" id="CHEBI:15378"/>
        <dbReference type="ChEBI" id="CHEBI:17389"/>
        <dbReference type="ChEBI" id="CHEBI:17815"/>
        <dbReference type="ChEBI" id="CHEBI:28868"/>
        <dbReference type="EC" id="3.1.1.116"/>
    </reaction>
    <physiologicalReaction direction="left-to-right" evidence="15">
        <dbReference type="Rhea" id="RHEA:33276"/>
    </physiologicalReaction>
</comment>
<feature type="transmembrane region" description="Helical" evidence="23">
    <location>
        <begin position="18"/>
        <end position="40"/>
    </location>
</feature>
<evidence type="ECO:0000256" key="6">
    <source>
        <dbReference type="ARBA" id="ARBA00022692"/>
    </source>
</evidence>
<keyword evidence="4" id="KW-1003">Cell membrane</keyword>
<comment type="catalytic activity">
    <reaction evidence="14">
        <text>a triacylglycerol + H2O = a diacylglycerol + a fatty acid + H(+)</text>
        <dbReference type="Rhea" id="RHEA:12044"/>
        <dbReference type="ChEBI" id="CHEBI:15377"/>
        <dbReference type="ChEBI" id="CHEBI:15378"/>
        <dbReference type="ChEBI" id="CHEBI:17855"/>
        <dbReference type="ChEBI" id="CHEBI:18035"/>
        <dbReference type="ChEBI" id="CHEBI:28868"/>
        <dbReference type="EC" id="3.1.1.3"/>
    </reaction>
    <physiologicalReaction direction="left-to-right" evidence="14">
        <dbReference type="Rhea" id="RHEA:12045"/>
    </physiologicalReaction>
</comment>
<evidence type="ECO:0000256" key="15">
    <source>
        <dbReference type="ARBA" id="ARBA00024531"/>
    </source>
</evidence>
<evidence type="ECO:0000256" key="14">
    <source>
        <dbReference type="ARBA" id="ARBA00023369"/>
    </source>
</evidence>
<dbReference type="GO" id="GO:0046872">
    <property type="term" value="F:metal ion binding"/>
    <property type="evidence" value="ECO:0007669"/>
    <property type="project" value="UniProtKB-KW"/>
</dbReference>
<dbReference type="Proteomes" id="UP001318040">
    <property type="component" value="Chromosome 37"/>
</dbReference>
<dbReference type="PANTHER" id="PTHR45792">
    <property type="entry name" value="DIACYLGLYCEROL LIPASE HOMOLOG-RELATED"/>
    <property type="match status" value="1"/>
</dbReference>
<comment type="subcellular location">
    <subcellularLocation>
        <location evidence="2">Cell membrane</location>
        <topology evidence="2">Multi-pass membrane protein</topology>
    </subcellularLocation>
</comment>
<evidence type="ECO:0000256" key="21">
    <source>
        <dbReference type="ARBA" id="ARBA00082880"/>
    </source>
</evidence>
<evidence type="ECO:0000256" key="11">
    <source>
        <dbReference type="ARBA" id="ARBA00022989"/>
    </source>
</evidence>
<dbReference type="InterPro" id="IPR052214">
    <property type="entry name" value="DAG_Lipase-Related"/>
</dbReference>
<evidence type="ECO:0000256" key="17">
    <source>
        <dbReference type="ARBA" id="ARBA00051030"/>
    </source>
</evidence>
<evidence type="ECO:0000256" key="23">
    <source>
        <dbReference type="SAM" id="Phobius"/>
    </source>
</evidence>
<evidence type="ECO:0000256" key="4">
    <source>
        <dbReference type="ARBA" id="ARBA00022475"/>
    </source>
</evidence>
<evidence type="ECO:0000256" key="18">
    <source>
        <dbReference type="ARBA" id="ARBA00052740"/>
    </source>
</evidence>
<evidence type="ECO:0000256" key="22">
    <source>
        <dbReference type="ARBA" id="ARBA00083401"/>
    </source>
</evidence>
<evidence type="ECO:0000256" key="7">
    <source>
        <dbReference type="ARBA" id="ARBA00022723"/>
    </source>
</evidence>
<keyword evidence="25" id="KW-1185">Reference proteome</keyword>
<evidence type="ECO:0000256" key="12">
    <source>
        <dbReference type="ARBA" id="ARBA00023098"/>
    </source>
</evidence>
<dbReference type="CDD" id="cd00519">
    <property type="entry name" value="Lipase_3"/>
    <property type="match status" value="1"/>
</dbReference>
<accession>A0AAJ7TUS1</accession>
<keyword evidence="6 23" id="KW-0812">Transmembrane</keyword>
<dbReference type="GO" id="GO:0047372">
    <property type="term" value="F:monoacylglycerol lipase activity"/>
    <property type="evidence" value="ECO:0007669"/>
    <property type="project" value="UniProtKB-ARBA"/>
</dbReference>
<dbReference type="Pfam" id="PF01764">
    <property type="entry name" value="Lipase_3"/>
    <property type="match status" value="1"/>
</dbReference>
<keyword evidence="10" id="KW-0442">Lipid degradation</keyword>
<keyword evidence="7" id="KW-0479">Metal-binding</keyword>
<organism evidence="25 26">
    <name type="scientific">Petromyzon marinus</name>
    <name type="common">Sea lamprey</name>
    <dbReference type="NCBI Taxonomy" id="7757"/>
    <lineage>
        <taxon>Eukaryota</taxon>
        <taxon>Metazoa</taxon>
        <taxon>Chordata</taxon>
        <taxon>Craniata</taxon>
        <taxon>Vertebrata</taxon>
        <taxon>Cyclostomata</taxon>
        <taxon>Hyperoartia</taxon>
        <taxon>Petromyzontiformes</taxon>
        <taxon>Petromyzontidae</taxon>
        <taxon>Petromyzon</taxon>
    </lineage>
</organism>
<reference evidence="26" key="1">
    <citation type="submission" date="2025-08" db="UniProtKB">
        <authorList>
            <consortium name="RefSeq"/>
        </authorList>
    </citation>
    <scope>IDENTIFICATION</scope>
    <source>
        <tissue evidence="26">Sperm</tissue>
    </source>
</reference>
<evidence type="ECO:0000256" key="5">
    <source>
        <dbReference type="ARBA" id="ARBA00022553"/>
    </source>
</evidence>
<proteinExistence type="inferred from homology"/>
<dbReference type="GeneID" id="116949645"/>
<dbReference type="SUPFAM" id="SSF53474">
    <property type="entry name" value="alpha/beta-Hydrolases"/>
    <property type="match status" value="1"/>
</dbReference>
<evidence type="ECO:0000256" key="8">
    <source>
        <dbReference type="ARBA" id="ARBA00022801"/>
    </source>
</evidence>
<dbReference type="GO" id="GO:0005886">
    <property type="term" value="C:plasma membrane"/>
    <property type="evidence" value="ECO:0007669"/>
    <property type="project" value="UniProtKB-SubCell"/>
</dbReference>
<dbReference type="InterPro" id="IPR002921">
    <property type="entry name" value="Fungal_lipase-type"/>
</dbReference>
<comment type="catalytic activity">
    <reaction evidence="18">
        <text>1,2,3-tri-(5Z,8Z,11Z,14Z-eicosatetraenoyl)-glycerol + H2O = 1,2-di-(5Z,8Z,11Z,14Z-eicosatetraenoyl)-glycerol + (5Z,8Z,11Z,14Z)-eicosatetraenoate + H(+)</text>
        <dbReference type="Rhea" id="RHEA:63432"/>
        <dbReference type="ChEBI" id="CHEBI:15377"/>
        <dbReference type="ChEBI" id="CHEBI:15378"/>
        <dbReference type="ChEBI" id="CHEBI:32395"/>
        <dbReference type="ChEBI" id="CHEBI:147308"/>
        <dbReference type="ChEBI" id="CHEBI:228166"/>
    </reaction>
    <physiologicalReaction direction="left-to-right" evidence="18">
        <dbReference type="Rhea" id="RHEA:63433"/>
    </physiologicalReaction>
</comment>
<evidence type="ECO:0000256" key="13">
    <source>
        <dbReference type="ARBA" id="ARBA00023136"/>
    </source>
</evidence>
<dbReference type="GO" id="GO:0046340">
    <property type="term" value="P:diacylglycerol catabolic process"/>
    <property type="evidence" value="ECO:0007669"/>
    <property type="project" value="TreeGrafter"/>
</dbReference>
<comment type="function">
    <text evidence="19">Lipase that catalyzes the hydrolysis of arachidonic acid (AA)-esterified diacylglycerols (DAGs) to produce the principal endocannabinoid, 2-arachidonoylglycerol (2-AG) which can be further cleaved by downstream enzymes to release arachidonic acid (AA) for cyclooxygenase (COX)-mediated eicosanoid production. Preferentially hydrolyzes DAGs at the sn-1 position in a calcium-dependent manner and has negligible activity against other lipids including monoacylglycerols and phospholipids. Plays a key role in the regulation of 2-AG and AA pools utilized by COX1/2 to generate lipid mediators of macrophage and microglia inflammatory responses. Also functions as a polyunsaturated fatty acids-specific triacylglycerol lipase in macrophages. Plays an important role to support the metabolic and signaling demands of macrophages.</text>
</comment>
<dbReference type="Gene3D" id="3.40.50.1820">
    <property type="entry name" value="alpha/beta hydrolase"/>
    <property type="match status" value="1"/>
</dbReference>
<protein>
    <recommendedName>
        <fullName evidence="20">Diacylglycerol lipase-beta</fullName>
        <ecNumber evidence="16">3.1.1.116</ecNumber>
    </recommendedName>
    <alternativeName>
        <fullName evidence="22">PUFA-specific triacylglycerol lipase</fullName>
    </alternativeName>
    <alternativeName>
        <fullName evidence="21">Sn1-specific diacylglycerol lipase beta</fullName>
    </alternativeName>
</protein>
<keyword evidence="5" id="KW-0597">Phosphoprotein</keyword>
<dbReference type="GO" id="GO:0022008">
    <property type="term" value="P:neurogenesis"/>
    <property type="evidence" value="ECO:0007669"/>
    <property type="project" value="TreeGrafter"/>
</dbReference>
<dbReference type="PANTHER" id="PTHR45792:SF2">
    <property type="entry name" value="DIACYLGLYCEROL LIPASE-BETA"/>
    <property type="match status" value="1"/>
</dbReference>
<feature type="transmembrane region" description="Helical" evidence="23">
    <location>
        <begin position="99"/>
        <end position="119"/>
    </location>
</feature>